<evidence type="ECO:0000313" key="2">
    <source>
        <dbReference type="EMBL" id="VFJ72700.1"/>
    </source>
</evidence>
<protein>
    <submittedName>
        <fullName evidence="2">Uncharacterized protein</fullName>
    </submittedName>
</protein>
<gene>
    <name evidence="2" type="ORF">BECKFW1821C_GA0114237_103625</name>
</gene>
<feature type="compositionally biased region" description="Low complexity" evidence="1">
    <location>
        <begin position="81"/>
        <end position="90"/>
    </location>
</feature>
<dbReference type="AlphaFoldDB" id="A0A450TUN8"/>
<accession>A0A450TUN8</accession>
<reference evidence="2" key="1">
    <citation type="submission" date="2019-02" db="EMBL/GenBank/DDBJ databases">
        <authorList>
            <person name="Gruber-Vodicka R. H."/>
            <person name="Seah K. B. B."/>
        </authorList>
    </citation>
    <scope>NUCLEOTIDE SEQUENCE</scope>
    <source>
        <strain evidence="2">BECK_BZ131</strain>
    </source>
</reference>
<evidence type="ECO:0000256" key="1">
    <source>
        <dbReference type="SAM" id="MobiDB-lite"/>
    </source>
</evidence>
<proteinExistence type="predicted"/>
<organism evidence="2">
    <name type="scientific">Candidatus Kentrum sp. FW</name>
    <dbReference type="NCBI Taxonomy" id="2126338"/>
    <lineage>
        <taxon>Bacteria</taxon>
        <taxon>Pseudomonadati</taxon>
        <taxon>Pseudomonadota</taxon>
        <taxon>Gammaproteobacteria</taxon>
        <taxon>Candidatus Kentrum</taxon>
    </lineage>
</organism>
<sequence>MEYGFRCKSNDFQVRKRFDSGKPNRPDEDYCKDLSKTNGNISMQTVTSLPSFRELTSHEAPFDTVLSHHSDDRRLGPQRVPVPLLPSLPSMNKLTNHISRPNPYPSLPPAWPDPQSPWLVSRWHHPASCHLSSRHRNHPAWIPECAWQIKPHRHRG</sequence>
<feature type="region of interest" description="Disordered" evidence="1">
    <location>
        <begin position="67"/>
        <end position="97"/>
    </location>
</feature>
<name>A0A450TUN8_9GAMM</name>
<dbReference type="EMBL" id="CAADFE010000036">
    <property type="protein sequence ID" value="VFJ72700.1"/>
    <property type="molecule type" value="Genomic_DNA"/>
</dbReference>